<feature type="signal peptide" evidence="1">
    <location>
        <begin position="1"/>
        <end position="24"/>
    </location>
</feature>
<reference evidence="2" key="1">
    <citation type="submission" date="2022-09" db="EMBL/GenBank/DDBJ databases">
        <title>Novel Mycoplasma species identified in domestic and wild animals.</title>
        <authorList>
            <person name="Volokhov D.V."/>
            <person name="Furtak V.A."/>
            <person name="Zagorodnyaya T.A."/>
        </authorList>
    </citation>
    <scope>NUCLEOTIDE SEQUENCE</scope>
    <source>
        <strain evidence="2">Oakley</strain>
    </source>
</reference>
<sequence>MKKFLTLIAFVLTLVLLAGCNAKSDVKISIKNVTPARTTIYMEFDVVDPKEEITEDGITVVLYYLGNEVTRKAPTYANDLTSIIFEGLSVGYKYTFSVFATYGGKAHKMASGEATTTTEGGSATEPKLISTIQDFLNIPNDLTAFYRLENDLDFEDAAFQNPFGSKQFAGTFDGNNKTIKNLKMDLTTTYIGLFGYNRGTIKNLTVENVIVDFKTSTQNIGIIAGKNAGLIENVTLKNSSIAAAFSRTGQIYIGGITGLSETGGKLTDITIENVDLNLAITGRTEPHAGLLVGRAQATQVTDVSATGSIVVTAQDVTNVGGLIGKIENVGLSGSSITNASADVEIEVSVDITTTTTNDTAQAIYIGGLLGTSIGTNVNSVYAKGQIDLLKASNTSTNDRNDDELSVGGLVGFTTSGIINAYANVDIVVGSSTEVTIVSFDRMFVGGLAGIQLGGERLEKAAYLMGTIMVYPGENTTLQASKVVGNMNPTKSVTVDSAVLTIGSDVIVGRVVNVYGDTPSSTPSAVEAVTYASLQTYFTSSFILETLIFSE</sequence>
<gene>
    <name evidence="2" type="ORF">N7548_02335</name>
</gene>
<evidence type="ECO:0000313" key="2">
    <source>
        <dbReference type="EMBL" id="MCV2231655.1"/>
    </source>
</evidence>
<evidence type="ECO:0000256" key="1">
    <source>
        <dbReference type="SAM" id="SignalP"/>
    </source>
</evidence>
<dbReference type="PROSITE" id="PS51257">
    <property type="entry name" value="PROKAR_LIPOPROTEIN"/>
    <property type="match status" value="1"/>
</dbReference>
<dbReference type="InterPro" id="IPR036116">
    <property type="entry name" value="FN3_sf"/>
</dbReference>
<dbReference type="Gene3D" id="2.160.20.110">
    <property type="match status" value="1"/>
</dbReference>
<proteinExistence type="predicted"/>
<evidence type="ECO:0008006" key="4">
    <source>
        <dbReference type="Google" id="ProtNLM"/>
    </source>
</evidence>
<accession>A0ABT2Y4J7</accession>
<comment type="caution">
    <text evidence="2">The sequence shown here is derived from an EMBL/GenBank/DDBJ whole genome shotgun (WGS) entry which is preliminary data.</text>
</comment>
<evidence type="ECO:0000313" key="3">
    <source>
        <dbReference type="Proteomes" id="UP001177160"/>
    </source>
</evidence>
<dbReference type="RefSeq" id="WP_263607794.1">
    <property type="nucleotide sequence ID" value="NZ_JAOVQM010000002.1"/>
</dbReference>
<feature type="chain" id="PRO_5046270904" description="GLUG domain-containing protein" evidence="1">
    <location>
        <begin position="25"/>
        <end position="550"/>
    </location>
</feature>
<keyword evidence="1" id="KW-0732">Signal</keyword>
<dbReference type="Proteomes" id="UP001177160">
    <property type="component" value="Unassembled WGS sequence"/>
</dbReference>
<keyword evidence="3" id="KW-1185">Reference proteome</keyword>
<organism evidence="2 3">
    <name type="scientific">Paracholeplasma manati</name>
    <dbReference type="NCBI Taxonomy" id="591373"/>
    <lineage>
        <taxon>Bacteria</taxon>
        <taxon>Bacillati</taxon>
        <taxon>Mycoplasmatota</taxon>
        <taxon>Mollicutes</taxon>
        <taxon>Acholeplasmatales</taxon>
        <taxon>Acholeplasmataceae</taxon>
        <taxon>Paracholeplasma</taxon>
    </lineage>
</organism>
<protein>
    <recommendedName>
        <fullName evidence="4">GLUG domain-containing protein</fullName>
    </recommendedName>
</protein>
<dbReference type="EMBL" id="JAOVQM010000002">
    <property type="protein sequence ID" value="MCV2231655.1"/>
    <property type="molecule type" value="Genomic_DNA"/>
</dbReference>
<dbReference type="SUPFAM" id="SSF49265">
    <property type="entry name" value="Fibronectin type III"/>
    <property type="match status" value="1"/>
</dbReference>
<name>A0ABT2Y4J7_9MOLU</name>